<evidence type="ECO:0000313" key="2">
    <source>
        <dbReference type="EMBL" id="JAU94550.1"/>
    </source>
</evidence>
<evidence type="ECO:0000256" key="1">
    <source>
        <dbReference type="SAM" id="SignalP"/>
    </source>
</evidence>
<protein>
    <submittedName>
        <fullName evidence="2">Uncharacterized protein</fullName>
    </submittedName>
</protein>
<keyword evidence="1" id="KW-0732">Signal</keyword>
<proteinExistence type="predicted"/>
<dbReference type="AlphaFoldDB" id="A0A1J3JQC9"/>
<organism evidence="2">
    <name type="scientific">Noccaea caerulescens</name>
    <name type="common">Alpine penny-cress</name>
    <name type="synonym">Thlaspi caerulescens</name>
    <dbReference type="NCBI Taxonomy" id="107243"/>
    <lineage>
        <taxon>Eukaryota</taxon>
        <taxon>Viridiplantae</taxon>
        <taxon>Streptophyta</taxon>
        <taxon>Embryophyta</taxon>
        <taxon>Tracheophyta</taxon>
        <taxon>Spermatophyta</taxon>
        <taxon>Magnoliopsida</taxon>
        <taxon>eudicotyledons</taxon>
        <taxon>Gunneridae</taxon>
        <taxon>Pentapetalae</taxon>
        <taxon>rosids</taxon>
        <taxon>malvids</taxon>
        <taxon>Brassicales</taxon>
        <taxon>Brassicaceae</taxon>
        <taxon>Coluteocarpeae</taxon>
        <taxon>Noccaea</taxon>
    </lineage>
</organism>
<sequence>MKIILSFLKCLLDFLGKVGETSHTDLKACIVACKTFQSISKYPDVLMKLNLEESFPPPWNRIPFSYFNFALSQSPL</sequence>
<feature type="signal peptide" evidence="1">
    <location>
        <begin position="1"/>
        <end position="23"/>
    </location>
</feature>
<gene>
    <name evidence="2" type="ORF">MP_TR10079_c0_g1_i1_g.30367</name>
</gene>
<name>A0A1J3JQC9_NOCCA</name>
<feature type="chain" id="PRO_5009624146" evidence="1">
    <location>
        <begin position="24"/>
        <end position="76"/>
    </location>
</feature>
<dbReference type="EMBL" id="GEVM01011388">
    <property type="protein sequence ID" value="JAU94550.1"/>
    <property type="molecule type" value="Transcribed_RNA"/>
</dbReference>
<reference evidence="2" key="1">
    <citation type="submission" date="2016-07" db="EMBL/GenBank/DDBJ databases">
        <title>De novo transcriptome assembly of four accessions of the metal hyperaccumulator plant Noccaea caerulescens.</title>
        <authorList>
            <person name="Blande D."/>
            <person name="Halimaa P."/>
            <person name="Tervahauta A.I."/>
            <person name="Aarts M.G."/>
            <person name="Karenlampi S.O."/>
        </authorList>
    </citation>
    <scope>NUCLEOTIDE SEQUENCE</scope>
</reference>
<accession>A0A1J3JQC9</accession>